<evidence type="ECO:0000313" key="1">
    <source>
        <dbReference type="EMBL" id="CEL61261.1"/>
    </source>
</evidence>
<dbReference type="STRING" id="1108050.A0A0B7FTH0"/>
<accession>A0A0B7FTH0</accession>
<protein>
    <submittedName>
        <fullName evidence="1">Uncharacterized protein</fullName>
    </submittedName>
</protein>
<dbReference type="Proteomes" id="UP000059188">
    <property type="component" value="Unassembled WGS sequence"/>
</dbReference>
<gene>
    <name evidence="1" type="ORF">RSOLAG1IB_09883</name>
</gene>
<sequence>MYRRGLHMHEMIQTEILYLPRTSAHYSRPFIPKSGNEKRPCISEDEWRRLPLQRDFGKGSKSRSDSVYQKEPELLLPRSLKLPSGEDVPFLLSLPTTPKVAPQVSIQLVRLSTVQTRAGAIQQAKMISEGRIHDPTEPGLNLGATIQGILSTGEAEKDISWGFGTFLSVSYEVRVSLLLSVSEVPWKLTQPVELTSHEWRGEQSAGLPSLRSNAARRTGVNLSTMNI</sequence>
<dbReference type="OrthoDB" id="2586076at2759"/>
<dbReference type="AlphaFoldDB" id="A0A0B7FTH0"/>
<reference evidence="1 2" key="1">
    <citation type="submission" date="2014-11" db="EMBL/GenBank/DDBJ databases">
        <authorList>
            <person name="Wibberg Daniel"/>
        </authorList>
    </citation>
    <scope>NUCLEOTIDE SEQUENCE [LARGE SCALE GENOMIC DNA]</scope>
    <source>
        <strain evidence="1">Rhizoctonia solani AG1-IB 7/3/14</strain>
    </source>
</reference>
<name>A0A0B7FTH0_THACB</name>
<evidence type="ECO:0000313" key="2">
    <source>
        <dbReference type="Proteomes" id="UP000059188"/>
    </source>
</evidence>
<organism evidence="1 2">
    <name type="scientific">Thanatephorus cucumeris (strain AG1-IB / isolate 7/3/14)</name>
    <name type="common">Lettuce bottom rot fungus</name>
    <name type="synonym">Rhizoctonia solani</name>
    <dbReference type="NCBI Taxonomy" id="1108050"/>
    <lineage>
        <taxon>Eukaryota</taxon>
        <taxon>Fungi</taxon>
        <taxon>Dikarya</taxon>
        <taxon>Basidiomycota</taxon>
        <taxon>Agaricomycotina</taxon>
        <taxon>Agaricomycetes</taxon>
        <taxon>Cantharellales</taxon>
        <taxon>Ceratobasidiaceae</taxon>
        <taxon>Rhizoctonia</taxon>
        <taxon>Rhizoctonia solani AG-1</taxon>
    </lineage>
</organism>
<dbReference type="EMBL" id="LN679152">
    <property type="protein sequence ID" value="CEL61261.1"/>
    <property type="molecule type" value="Genomic_DNA"/>
</dbReference>
<keyword evidence="2" id="KW-1185">Reference proteome</keyword>
<proteinExistence type="predicted"/>